<dbReference type="Gene3D" id="1.10.287.130">
    <property type="match status" value="1"/>
</dbReference>
<dbReference type="PRINTS" id="PR00344">
    <property type="entry name" value="BCTRLSENSOR"/>
</dbReference>
<dbReference type="PANTHER" id="PTHR43711:SF1">
    <property type="entry name" value="HISTIDINE KINASE 1"/>
    <property type="match status" value="1"/>
</dbReference>
<feature type="region of interest" description="Disordered" evidence="8">
    <location>
        <begin position="568"/>
        <end position="603"/>
    </location>
</feature>
<dbReference type="PROSITE" id="PS50112">
    <property type="entry name" value="PAS"/>
    <property type="match status" value="2"/>
</dbReference>
<evidence type="ECO:0000313" key="13">
    <source>
        <dbReference type="Proteomes" id="UP000241421"/>
    </source>
</evidence>
<accession>A0A2U2HLX6</accession>
<dbReference type="InterPro" id="IPR000014">
    <property type="entry name" value="PAS"/>
</dbReference>
<dbReference type="CDD" id="cd16922">
    <property type="entry name" value="HATPase_EvgS-ArcB-TorS-like"/>
    <property type="match status" value="1"/>
</dbReference>
<evidence type="ECO:0000256" key="5">
    <source>
        <dbReference type="ARBA" id="ARBA00022679"/>
    </source>
</evidence>
<dbReference type="EMBL" id="PXWF02000186">
    <property type="protein sequence ID" value="PWF48507.1"/>
    <property type="molecule type" value="Genomic_DNA"/>
</dbReference>
<dbReference type="InterPro" id="IPR004358">
    <property type="entry name" value="Sig_transdc_His_kin-like_C"/>
</dbReference>
<evidence type="ECO:0000259" key="10">
    <source>
        <dbReference type="PROSITE" id="PS50112"/>
    </source>
</evidence>
<dbReference type="SMART" id="SM00388">
    <property type="entry name" value="HisKA"/>
    <property type="match status" value="1"/>
</dbReference>
<evidence type="ECO:0000256" key="4">
    <source>
        <dbReference type="ARBA" id="ARBA00022553"/>
    </source>
</evidence>
<evidence type="ECO:0000256" key="1">
    <source>
        <dbReference type="ARBA" id="ARBA00000085"/>
    </source>
</evidence>
<dbReference type="RefSeq" id="WP_146204435.1">
    <property type="nucleotide sequence ID" value="NZ_PXWF02000186.1"/>
</dbReference>
<keyword evidence="7" id="KW-0902">Two-component regulatory system</keyword>
<proteinExistence type="predicted"/>
<dbReference type="SUPFAM" id="SSF55781">
    <property type="entry name" value="GAF domain-like"/>
    <property type="match status" value="1"/>
</dbReference>
<gene>
    <name evidence="12" type="ORF">C7C56_011475</name>
</gene>
<evidence type="ECO:0000256" key="2">
    <source>
        <dbReference type="ARBA" id="ARBA00004429"/>
    </source>
</evidence>
<dbReference type="PROSITE" id="PS50109">
    <property type="entry name" value="HIS_KIN"/>
    <property type="match status" value="1"/>
</dbReference>
<dbReference type="Pfam" id="PF08448">
    <property type="entry name" value="PAS_4"/>
    <property type="match status" value="2"/>
</dbReference>
<dbReference type="Gene3D" id="3.30.565.10">
    <property type="entry name" value="Histidine kinase-like ATPase, C-terminal domain"/>
    <property type="match status" value="1"/>
</dbReference>
<sequence>AAPSLPPAYTAAIDALPLDAGAIHTGRMVHPADQASERVWAACGPLARAHGLQACRAMPIVAPSGAVLGAFAWYYRERREPAPHESAALALLVNTAALVIGQRHDAEQRRALEQRSRAILESITEGFVAIEPDWTVSYANGAAERGIGAQPGTLAGRSFWEAFPMARGGVIEQCCRRSAGARVPARVEAFYEHWERWFEVNSFPTPGGGIALTLRDVTDRKRAEGDIRRLAAVAEQSSDFIGITTPDARATYLNRAGRDLAGVPAGDDITSYGTLDFVAPESRALVREVVLPALTGPSAQWEGELHFRHVGTGRPIPVFYKGFAVRDDAGNNIFLATITRDITEQKRVEDALRQVAADLSEADRRKSEFLATLAHELRNPLAPIRTGLDLLRQRGGDPAATASVHAMMERQLGHLVHLVDDLLDVARITRGRIDLRRERIALPALVAMAVETSAALIEACGLQLEVYVPEYGAELFVDTTRIVQVLSNLLNNAAKYTPRGGRITLSAWREDDQAVLAVADSGVGIPPAELETVFEMFTQVGPNMERAQGGLGIGLSLVRQLVELHGGSASAASDGPGMGSTFTLRLPLADGRAPPPPPPRAPD</sequence>
<dbReference type="InterPro" id="IPR029016">
    <property type="entry name" value="GAF-like_dom_sf"/>
</dbReference>
<dbReference type="InterPro" id="IPR036097">
    <property type="entry name" value="HisK_dim/P_sf"/>
</dbReference>
<dbReference type="PANTHER" id="PTHR43711">
    <property type="entry name" value="TWO-COMPONENT HISTIDINE KINASE"/>
    <property type="match status" value="1"/>
</dbReference>
<organism evidence="12 13">
    <name type="scientific">Massilia glaciei</name>
    <dbReference type="NCBI Taxonomy" id="1524097"/>
    <lineage>
        <taxon>Bacteria</taxon>
        <taxon>Pseudomonadati</taxon>
        <taxon>Pseudomonadota</taxon>
        <taxon>Betaproteobacteria</taxon>
        <taxon>Burkholderiales</taxon>
        <taxon>Oxalobacteraceae</taxon>
        <taxon>Telluria group</taxon>
        <taxon>Massilia</taxon>
    </lineage>
</organism>
<dbReference type="GO" id="GO:0005886">
    <property type="term" value="C:plasma membrane"/>
    <property type="evidence" value="ECO:0007669"/>
    <property type="project" value="UniProtKB-SubCell"/>
</dbReference>
<keyword evidence="6" id="KW-0418">Kinase</keyword>
<dbReference type="InterPro" id="IPR036890">
    <property type="entry name" value="HATPase_C_sf"/>
</dbReference>
<name>A0A2U2HLX6_9BURK</name>
<dbReference type="FunFam" id="3.30.565.10:FF:000006">
    <property type="entry name" value="Sensor histidine kinase WalK"/>
    <property type="match status" value="1"/>
</dbReference>
<dbReference type="InterPro" id="IPR003594">
    <property type="entry name" value="HATPase_dom"/>
</dbReference>
<feature type="domain" description="Histidine kinase" evidence="9">
    <location>
        <begin position="372"/>
        <end position="590"/>
    </location>
</feature>
<dbReference type="InterPro" id="IPR000700">
    <property type="entry name" value="PAS-assoc_C"/>
</dbReference>
<dbReference type="PROSITE" id="PS50113">
    <property type="entry name" value="PAC"/>
    <property type="match status" value="1"/>
</dbReference>
<dbReference type="NCBIfam" id="TIGR00229">
    <property type="entry name" value="sensory_box"/>
    <property type="match status" value="2"/>
</dbReference>
<dbReference type="Pfam" id="PF00512">
    <property type="entry name" value="HisKA"/>
    <property type="match status" value="1"/>
</dbReference>
<dbReference type="CDD" id="cd00130">
    <property type="entry name" value="PAS"/>
    <property type="match status" value="2"/>
</dbReference>
<dbReference type="SUPFAM" id="SSF55785">
    <property type="entry name" value="PYP-like sensor domain (PAS domain)"/>
    <property type="match status" value="2"/>
</dbReference>
<comment type="catalytic activity">
    <reaction evidence="1">
        <text>ATP + protein L-histidine = ADP + protein N-phospho-L-histidine.</text>
        <dbReference type="EC" id="2.7.13.3"/>
    </reaction>
</comment>
<protein>
    <recommendedName>
        <fullName evidence="3">histidine kinase</fullName>
        <ecNumber evidence="3">2.7.13.3</ecNumber>
    </recommendedName>
</protein>
<dbReference type="InterPro" id="IPR005467">
    <property type="entry name" value="His_kinase_dom"/>
</dbReference>
<feature type="domain" description="PAS" evidence="10">
    <location>
        <begin position="226"/>
        <end position="297"/>
    </location>
</feature>
<evidence type="ECO:0000256" key="3">
    <source>
        <dbReference type="ARBA" id="ARBA00012438"/>
    </source>
</evidence>
<dbReference type="SUPFAM" id="SSF55874">
    <property type="entry name" value="ATPase domain of HSP90 chaperone/DNA topoisomerase II/histidine kinase"/>
    <property type="match status" value="1"/>
</dbReference>
<dbReference type="AlphaFoldDB" id="A0A2U2HLX6"/>
<evidence type="ECO:0000259" key="9">
    <source>
        <dbReference type="PROSITE" id="PS50109"/>
    </source>
</evidence>
<feature type="domain" description="PAC" evidence="11">
    <location>
        <begin position="301"/>
        <end position="354"/>
    </location>
</feature>
<dbReference type="InterPro" id="IPR013656">
    <property type="entry name" value="PAS_4"/>
</dbReference>
<comment type="caution">
    <text evidence="12">The sequence shown here is derived from an EMBL/GenBank/DDBJ whole genome shotgun (WGS) entry which is preliminary data.</text>
</comment>
<keyword evidence="5" id="KW-0808">Transferase</keyword>
<dbReference type="Pfam" id="PF02518">
    <property type="entry name" value="HATPase_c"/>
    <property type="match status" value="1"/>
</dbReference>
<feature type="non-terminal residue" evidence="12">
    <location>
        <position position="603"/>
    </location>
</feature>
<reference evidence="12 13" key="1">
    <citation type="submission" date="2018-04" db="EMBL/GenBank/DDBJ databases">
        <title>Massilia violaceinigra sp. nov., a novel purple-pigmented bacterium isolated from Tianshan glacier, Xinjiang, China.</title>
        <authorList>
            <person name="Wang H."/>
        </authorList>
    </citation>
    <scope>NUCLEOTIDE SEQUENCE [LARGE SCALE GENOMIC DNA]</scope>
    <source>
        <strain evidence="12 13">B448-2</strain>
    </source>
</reference>
<comment type="subcellular location">
    <subcellularLocation>
        <location evidence="2">Cell inner membrane</location>
        <topology evidence="2">Multi-pass membrane protein</topology>
    </subcellularLocation>
</comment>
<feature type="non-terminal residue" evidence="12">
    <location>
        <position position="1"/>
    </location>
</feature>
<dbReference type="Proteomes" id="UP000241421">
    <property type="component" value="Unassembled WGS sequence"/>
</dbReference>
<feature type="compositionally biased region" description="Pro residues" evidence="8">
    <location>
        <begin position="593"/>
        <end position="603"/>
    </location>
</feature>
<dbReference type="GO" id="GO:0000155">
    <property type="term" value="F:phosphorelay sensor kinase activity"/>
    <property type="evidence" value="ECO:0007669"/>
    <property type="project" value="InterPro"/>
</dbReference>
<evidence type="ECO:0000259" key="11">
    <source>
        <dbReference type="PROSITE" id="PS50113"/>
    </source>
</evidence>
<dbReference type="EC" id="2.7.13.3" evidence="3"/>
<dbReference type="Gene3D" id="3.30.450.20">
    <property type="entry name" value="PAS domain"/>
    <property type="match status" value="2"/>
</dbReference>
<dbReference type="InterPro" id="IPR003661">
    <property type="entry name" value="HisK_dim/P_dom"/>
</dbReference>
<evidence type="ECO:0000256" key="6">
    <source>
        <dbReference type="ARBA" id="ARBA00022777"/>
    </source>
</evidence>
<dbReference type="InterPro" id="IPR035965">
    <property type="entry name" value="PAS-like_dom_sf"/>
</dbReference>
<evidence type="ECO:0000313" key="12">
    <source>
        <dbReference type="EMBL" id="PWF48507.1"/>
    </source>
</evidence>
<evidence type="ECO:0000256" key="7">
    <source>
        <dbReference type="ARBA" id="ARBA00023012"/>
    </source>
</evidence>
<dbReference type="OrthoDB" id="9087351at2"/>
<dbReference type="Gene3D" id="3.30.450.40">
    <property type="match status" value="1"/>
</dbReference>
<keyword evidence="4" id="KW-0597">Phosphoprotein</keyword>
<dbReference type="CDD" id="cd00082">
    <property type="entry name" value="HisKA"/>
    <property type="match status" value="1"/>
</dbReference>
<dbReference type="SMART" id="SM00387">
    <property type="entry name" value="HATPase_c"/>
    <property type="match status" value="1"/>
</dbReference>
<feature type="domain" description="PAS" evidence="10">
    <location>
        <begin position="112"/>
        <end position="158"/>
    </location>
</feature>
<dbReference type="SUPFAM" id="SSF47384">
    <property type="entry name" value="Homodimeric domain of signal transducing histidine kinase"/>
    <property type="match status" value="1"/>
</dbReference>
<keyword evidence="13" id="KW-1185">Reference proteome</keyword>
<evidence type="ECO:0000256" key="8">
    <source>
        <dbReference type="SAM" id="MobiDB-lite"/>
    </source>
</evidence>
<dbReference type="InterPro" id="IPR050736">
    <property type="entry name" value="Sensor_HK_Regulatory"/>
</dbReference>
<dbReference type="SMART" id="SM00091">
    <property type="entry name" value="PAS"/>
    <property type="match status" value="2"/>
</dbReference>